<gene>
    <name evidence="6" type="ORF">RDB_LOCUS135269</name>
</gene>
<proteinExistence type="predicted"/>
<name>A0A8H3DJA1_9AGAM</name>
<dbReference type="GO" id="GO:0008270">
    <property type="term" value="F:zinc ion binding"/>
    <property type="evidence" value="ECO:0007669"/>
    <property type="project" value="UniProtKB-KW"/>
</dbReference>
<evidence type="ECO:0000256" key="1">
    <source>
        <dbReference type="ARBA" id="ARBA00022723"/>
    </source>
</evidence>
<evidence type="ECO:0000256" key="4">
    <source>
        <dbReference type="PROSITE-ProRule" id="PRU00134"/>
    </source>
</evidence>
<evidence type="ECO:0000313" key="7">
    <source>
        <dbReference type="Proteomes" id="UP000663850"/>
    </source>
</evidence>
<organism evidence="6 7">
    <name type="scientific">Rhizoctonia solani</name>
    <dbReference type="NCBI Taxonomy" id="456999"/>
    <lineage>
        <taxon>Eukaryota</taxon>
        <taxon>Fungi</taxon>
        <taxon>Dikarya</taxon>
        <taxon>Basidiomycota</taxon>
        <taxon>Agaricomycotina</taxon>
        <taxon>Agaricomycetes</taxon>
        <taxon>Cantharellales</taxon>
        <taxon>Ceratobasidiaceae</taxon>
        <taxon>Rhizoctonia</taxon>
    </lineage>
</organism>
<evidence type="ECO:0000256" key="2">
    <source>
        <dbReference type="ARBA" id="ARBA00022771"/>
    </source>
</evidence>
<accession>A0A8H3DJA1</accession>
<dbReference type="InterPro" id="IPR002893">
    <property type="entry name" value="Znf_MYND"/>
</dbReference>
<dbReference type="PROSITE" id="PS50865">
    <property type="entry name" value="ZF_MYND_2"/>
    <property type="match status" value="1"/>
</dbReference>
<dbReference type="Gene3D" id="6.10.140.2220">
    <property type="match status" value="1"/>
</dbReference>
<dbReference type="EMBL" id="CAJMWZ010007150">
    <property type="protein sequence ID" value="CAE6533471.1"/>
    <property type="molecule type" value="Genomic_DNA"/>
</dbReference>
<comment type="caution">
    <text evidence="6">The sequence shown here is derived from an EMBL/GenBank/DDBJ whole genome shotgun (WGS) entry which is preliminary data.</text>
</comment>
<feature type="domain" description="MYND-type" evidence="5">
    <location>
        <begin position="485"/>
        <end position="527"/>
    </location>
</feature>
<keyword evidence="2 4" id="KW-0863">Zinc-finger</keyword>
<dbReference type="AlphaFoldDB" id="A0A8H3DJA1"/>
<dbReference type="Proteomes" id="UP000663850">
    <property type="component" value="Unassembled WGS sequence"/>
</dbReference>
<dbReference type="Pfam" id="PF01753">
    <property type="entry name" value="zf-MYND"/>
    <property type="match status" value="1"/>
</dbReference>
<evidence type="ECO:0000256" key="3">
    <source>
        <dbReference type="ARBA" id="ARBA00022833"/>
    </source>
</evidence>
<sequence>MKVTEKVPLETLEAVLRMSRDPDTYKIFLSPGLASGCITLMATVEEGGKASPFSYEYGYLCFRLLLFSLGASLLSRSGDRKLEEVVRMMEDPRYAICFIADIFSARIAESLRNLVPLASQQADCDWILGWGAPGPHPRYDQIISREQTKILFNMLWEDRVNFLRAMFLTFTPGLSVLSFLNWRYTCLKKKSAEANHDLLKRTSEIQWRCLLVTTTNQDGLMIGITDHFCAMTKFVPAKGKSMFQKSEDPRGILEAYISRLAPTNLAMYDSLSMAMLPALLELVVPNLGTDVEDLLPTLFEVTLSRLWEALREEECTYDSVIVCIALALEQFRTMFKTLRAINITRPTIARILEELVQGSLLDFIASLFLLLNPDAEENTREDNTNFNLIQTTKAMIDELSMSSPLDLLKFYFRDYAMSWPRIYDQFDQLRFCTNDPRDRTERHHLRDKHYRACMAMWTDLMEILGQEDNIQQSRELSGACVYDQCQDPGGQGGLGAFYACPRCLASSYCSTRCQIGDWNRGLHKKNCSQLAKLYEPANFKLLAEFAAHLATQM</sequence>
<protein>
    <recommendedName>
        <fullName evidence="5">MYND-type domain-containing protein</fullName>
    </recommendedName>
</protein>
<evidence type="ECO:0000313" key="6">
    <source>
        <dbReference type="EMBL" id="CAE6533471.1"/>
    </source>
</evidence>
<keyword evidence="3" id="KW-0862">Zinc</keyword>
<reference evidence="6" key="1">
    <citation type="submission" date="2021-01" db="EMBL/GenBank/DDBJ databases">
        <authorList>
            <person name="Kaushik A."/>
        </authorList>
    </citation>
    <scope>NUCLEOTIDE SEQUENCE</scope>
    <source>
        <strain evidence="6">Type strain: AG8-Rh-89/</strain>
    </source>
</reference>
<keyword evidence="1" id="KW-0479">Metal-binding</keyword>
<evidence type="ECO:0000259" key="5">
    <source>
        <dbReference type="PROSITE" id="PS50865"/>
    </source>
</evidence>
<dbReference type="SUPFAM" id="SSF144232">
    <property type="entry name" value="HIT/MYND zinc finger-like"/>
    <property type="match status" value="1"/>
</dbReference>